<gene>
    <name evidence="1" type="ORF">E2C01_029913</name>
</gene>
<evidence type="ECO:0000313" key="1">
    <source>
        <dbReference type="EMBL" id="MPC36455.1"/>
    </source>
</evidence>
<evidence type="ECO:0000313" key="2">
    <source>
        <dbReference type="Proteomes" id="UP000324222"/>
    </source>
</evidence>
<dbReference type="EMBL" id="VSRR010003523">
    <property type="protein sequence ID" value="MPC36455.1"/>
    <property type="molecule type" value="Genomic_DNA"/>
</dbReference>
<sequence>MVTCGPVTRHQLARHPPALTGLVNLHRVLAQRVTVLQVEVQIECQVLTTAPPSLSQITEVR</sequence>
<dbReference type="AlphaFoldDB" id="A0A5B7EST4"/>
<dbReference type="Proteomes" id="UP000324222">
    <property type="component" value="Unassembled WGS sequence"/>
</dbReference>
<name>A0A5B7EST4_PORTR</name>
<organism evidence="1 2">
    <name type="scientific">Portunus trituberculatus</name>
    <name type="common">Swimming crab</name>
    <name type="synonym">Neptunus trituberculatus</name>
    <dbReference type="NCBI Taxonomy" id="210409"/>
    <lineage>
        <taxon>Eukaryota</taxon>
        <taxon>Metazoa</taxon>
        <taxon>Ecdysozoa</taxon>
        <taxon>Arthropoda</taxon>
        <taxon>Crustacea</taxon>
        <taxon>Multicrustacea</taxon>
        <taxon>Malacostraca</taxon>
        <taxon>Eumalacostraca</taxon>
        <taxon>Eucarida</taxon>
        <taxon>Decapoda</taxon>
        <taxon>Pleocyemata</taxon>
        <taxon>Brachyura</taxon>
        <taxon>Eubrachyura</taxon>
        <taxon>Portunoidea</taxon>
        <taxon>Portunidae</taxon>
        <taxon>Portuninae</taxon>
        <taxon>Portunus</taxon>
    </lineage>
</organism>
<protein>
    <submittedName>
        <fullName evidence="1">Uncharacterized protein</fullName>
    </submittedName>
</protein>
<comment type="caution">
    <text evidence="1">The sequence shown here is derived from an EMBL/GenBank/DDBJ whole genome shotgun (WGS) entry which is preliminary data.</text>
</comment>
<reference evidence="1 2" key="1">
    <citation type="submission" date="2019-05" db="EMBL/GenBank/DDBJ databases">
        <title>Another draft genome of Portunus trituberculatus and its Hox gene families provides insights of decapod evolution.</title>
        <authorList>
            <person name="Jeong J.-H."/>
            <person name="Song I."/>
            <person name="Kim S."/>
            <person name="Choi T."/>
            <person name="Kim D."/>
            <person name="Ryu S."/>
            <person name="Kim W."/>
        </authorList>
    </citation>
    <scope>NUCLEOTIDE SEQUENCE [LARGE SCALE GENOMIC DNA]</scope>
    <source>
        <tissue evidence="1">Muscle</tissue>
    </source>
</reference>
<keyword evidence="2" id="KW-1185">Reference proteome</keyword>
<accession>A0A5B7EST4</accession>
<proteinExistence type="predicted"/>